<sequence>MSDISKPHIATQDGKYLGLDKRGSHDIDTHVAEVDYYSTGEGIHITVGETQKEVRAVAVEVDDADESCETIRAYVLGTAVAVVGTGLNVWFGARQPGIYISPFLAQFFSHPVGVALAKILPKRVFHLRGKTWSFNPGPWTVKEHAIVTMMATVSFPTATAIDIVIAVRQPVFFNDLDLGNSQGFRWLVVLSTQFLGLSLAGLSREYLVYPSNMTWPLNLAKLSLFNALHKRKVNEDGVVQVAEHHHGEDPKEADPPVNGWKISMFRFCLTATIASFVWFWFTSFIFPSLTYFNWPTWIAPNNKKLAIIMGSMTGLGLNPIPTFDWTYISGAGLTPLITPWWATLQTLIGSIIGLIVIIGTYWSNTWFSSYLLPNSNQAFDRFGAYYNVTAVLAPDKTLDIEAYQAYSPIYFGAGYNLVFIAYFASYSAVLTYAALEHGSQLKHGIMTAFKNVISLVQRGRVSEESHDRPQYDIHYAIMHKYKEVPQCWYLLILVFSVVTGIVMVEVYNTTMPVWGIFLCLLLAFVFLIPGGIIQALSNMQVSLVILAEIIPGVALPGRPYANMLFKLYGWVALIMALLYVQDQKLAHYLHIPPRSTFRAQIWGVLVSSIVSVGVMSWQFNDIPDLCEPGQKDLMTCPYYTTFYSSALIFGVVGPERMYGAHGLYKWTLLAFLAGAVATVAAFGIKKMWPNRYTKAINVPVIIFGMLYFAPYNISYVWAGVPLAWFFMSHVYRRFPAWWAKYVYVMSIGATIGCAVSGVVIFFCVTYPGGVMPAWWGNTVYANGCDALGCPLLDLPDVGYFGPGRCDETKPACATCERLGIECLGYGDKRPDWLREKANAREAKKQIKEVVMSHRFKKPKLDSTLAVEAHSANADESHDTSLPSADLRHSVLGNIPSNAIDGEESTRKRKRPRQPHVAQEQTGQSDVGSTSYLASSEDIVNGVSVPIEPDPYLTADSITATLNPSLLNSEALGFPQASTSSLDLTSSNFESLRNEEVDVFWSNLLESADSSLWESTGLVQTKLRTPSPAPFIYIPSPTTGPLPHDFGKMKYVHHYLNIVLPLQYRLLPISVSMSELVAPLALRASEVFESVSSLAALHMVSRRNTNRTDVTAADYASRLLEVHDAHERGPMGLGSINEFENEDALVAVSSHQKSMERLRFLSPQDLTAEETILCALFAISYHLFSGGTSKRLPEVLSINQRCLSAALSMSHEFADDAVSRVTSPKKSPWSRYRPLIQHMIWIDIFASVNSGKGSRILPTYRRILRSLPTDIISGVSKPLLEMDKVMGCDSTTLLAFAEISALEEWKENSLRAGCLSYIELVDRAGRIRQLLDERTWREDLLQMPDQSREKNAEDDRLRSVLRDIFFGAAKVLLAVTINGPFPRVPEVAQAVQDTSEALSRLNIENSDPNMHRALVMPITIAGCHCQTAAQQAFFRSSFECLSVEAMAFGNTGSALELMKEVWRLRMVSKPDEAVCWRKTMVKLGWEDGILLI</sequence>
<dbReference type="InterPro" id="IPR001138">
    <property type="entry name" value="Zn2Cys6_DnaBD"/>
</dbReference>
<dbReference type="InterPro" id="IPR004648">
    <property type="entry name" value="Oligpept_transpt"/>
</dbReference>
<evidence type="ECO:0000256" key="1">
    <source>
        <dbReference type="ARBA" id="ARBA00004141"/>
    </source>
</evidence>
<evidence type="ECO:0000313" key="11">
    <source>
        <dbReference type="EMBL" id="TYJ52935.1"/>
    </source>
</evidence>
<evidence type="ECO:0000256" key="2">
    <source>
        <dbReference type="ARBA" id="ARBA00008807"/>
    </source>
</evidence>
<feature type="transmembrane region" description="Helical" evidence="10">
    <location>
        <begin position="306"/>
        <end position="328"/>
    </location>
</feature>
<dbReference type="Pfam" id="PF03169">
    <property type="entry name" value="OPT"/>
    <property type="match status" value="1"/>
</dbReference>
<feature type="transmembrane region" description="Helical" evidence="10">
    <location>
        <begin position="563"/>
        <end position="580"/>
    </location>
</feature>
<feature type="transmembrane region" description="Helical" evidence="10">
    <location>
        <begin position="267"/>
        <end position="286"/>
    </location>
</feature>
<accession>A0A5D3AND2</accession>
<dbReference type="InterPro" id="IPR021858">
    <property type="entry name" value="Fun_TF"/>
</dbReference>
<feature type="region of interest" description="Disordered" evidence="9">
    <location>
        <begin position="891"/>
        <end position="929"/>
    </location>
</feature>
<comment type="similarity">
    <text evidence="2">Belongs to the oligopeptide OPT transporter family.</text>
</comment>
<keyword evidence="5" id="KW-0571">Peptide transport</keyword>
<dbReference type="GO" id="GO:0035673">
    <property type="term" value="F:oligopeptide transmembrane transporter activity"/>
    <property type="evidence" value="ECO:0007669"/>
    <property type="project" value="InterPro"/>
</dbReference>
<evidence type="ECO:0000256" key="8">
    <source>
        <dbReference type="ARBA" id="ARBA00023136"/>
    </source>
</evidence>
<dbReference type="NCBIfam" id="TIGR00727">
    <property type="entry name" value="ISP4_OPT"/>
    <property type="match status" value="1"/>
</dbReference>
<evidence type="ECO:0000256" key="4">
    <source>
        <dbReference type="ARBA" id="ARBA00022692"/>
    </source>
</evidence>
<feature type="transmembrane region" description="Helical" evidence="10">
    <location>
        <begin position="513"/>
        <end position="533"/>
    </location>
</feature>
<keyword evidence="4 10" id="KW-0812">Transmembrane</keyword>
<feature type="transmembrane region" description="Helical" evidence="10">
    <location>
        <begin position="340"/>
        <end position="362"/>
    </location>
</feature>
<name>A0A5D3AND2_9TREE</name>
<evidence type="ECO:0000256" key="6">
    <source>
        <dbReference type="ARBA" id="ARBA00022927"/>
    </source>
</evidence>
<protein>
    <submittedName>
        <fullName evidence="11">OPT family small oligopeptide transporter</fullName>
    </submittedName>
</protein>
<dbReference type="Proteomes" id="UP000322245">
    <property type="component" value="Unassembled WGS sequence"/>
</dbReference>
<comment type="caution">
    <text evidence="11">The sequence shown here is derived from an EMBL/GenBank/DDBJ whole genome shotgun (WGS) entry which is preliminary data.</text>
</comment>
<feature type="transmembrane region" description="Helical" evidence="10">
    <location>
        <begin position="413"/>
        <end position="435"/>
    </location>
</feature>
<feature type="compositionally biased region" description="Polar residues" evidence="9">
    <location>
        <begin position="918"/>
        <end position="929"/>
    </location>
</feature>
<keyword evidence="12" id="KW-1185">Reference proteome</keyword>
<proteinExistence type="inferred from homology"/>
<feature type="transmembrane region" description="Helical" evidence="10">
    <location>
        <begin position="663"/>
        <end position="684"/>
    </location>
</feature>
<gene>
    <name evidence="11" type="ORF">B9479_006446</name>
</gene>
<reference evidence="11 12" key="1">
    <citation type="submission" date="2017-05" db="EMBL/GenBank/DDBJ databases">
        <title>The Genome Sequence of Tsuchiyaea wingfieldii DSM 27421.</title>
        <authorList>
            <person name="Cuomo C."/>
            <person name="Passer A."/>
            <person name="Billmyre B."/>
            <person name="Heitman J."/>
        </authorList>
    </citation>
    <scope>NUCLEOTIDE SEQUENCE [LARGE SCALE GENOMIC DNA]</scope>
    <source>
        <strain evidence="11 12">DSM 27421</strain>
    </source>
</reference>
<dbReference type="PANTHER" id="PTHR22601">
    <property type="entry name" value="ISP4 LIKE PROTEIN"/>
    <property type="match status" value="1"/>
</dbReference>
<evidence type="ECO:0000256" key="3">
    <source>
        <dbReference type="ARBA" id="ARBA00022448"/>
    </source>
</evidence>
<dbReference type="EMBL" id="NIDF01000109">
    <property type="protein sequence ID" value="TYJ52935.1"/>
    <property type="molecule type" value="Genomic_DNA"/>
</dbReference>
<dbReference type="InterPro" id="IPR004813">
    <property type="entry name" value="OPT"/>
</dbReference>
<feature type="transmembrane region" description="Helical" evidence="10">
    <location>
        <begin position="601"/>
        <end position="619"/>
    </location>
</feature>
<dbReference type="GO" id="GO:0015031">
    <property type="term" value="P:protein transport"/>
    <property type="evidence" value="ECO:0007669"/>
    <property type="project" value="UniProtKB-KW"/>
</dbReference>
<dbReference type="GO" id="GO:0008270">
    <property type="term" value="F:zinc ion binding"/>
    <property type="evidence" value="ECO:0007669"/>
    <property type="project" value="InterPro"/>
</dbReference>
<evidence type="ECO:0000313" key="12">
    <source>
        <dbReference type="Proteomes" id="UP000322245"/>
    </source>
</evidence>
<comment type="subcellular location">
    <subcellularLocation>
        <location evidence="1">Membrane</location>
        <topology evidence="1">Multi-pass membrane protein</topology>
    </subcellularLocation>
</comment>
<evidence type="ECO:0000256" key="10">
    <source>
        <dbReference type="SAM" id="Phobius"/>
    </source>
</evidence>
<keyword evidence="3" id="KW-0813">Transport</keyword>
<dbReference type="GO" id="GO:0000981">
    <property type="term" value="F:DNA-binding transcription factor activity, RNA polymerase II-specific"/>
    <property type="evidence" value="ECO:0007669"/>
    <property type="project" value="InterPro"/>
</dbReference>
<dbReference type="NCBIfam" id="TIGR00728">
    <property type="entry name" value="OPT_sfam"/>
    <property type="match status" value="1"/>
</dbReference>
<feature type="transmembrane region" description="Helical" evidence="10">
    <location>
        <begin position="487"/>
        <end position="507"/>
    </location>
</feature>
<organism evidence="11 12">
    <name type="scientific">Cryptococcus floricola</name>
    <dbReference type="NCBI Taxonomy" id="2591691"/>
    <lineage>
        <taxon>Eukaryota</taxon>
        <taxon>Fungi</taxon>
        <taxon>Dikarya</taxon>
        <taxon>Basidiomycota</taxon>
        <taxon>Agaricomycotina</taxon>
        <taxon>Tremellomycetes</taxon>
        <taxon>Tremellales</taxon>
        <taxon>Cryptococcaceae</taxon>
        <taxon>Cryptococcus</taxon>
    </lineage>
</organism>
<dbReference type="CDD" id="cd00067">
    <property type="entry name" value="GAL4"/>
    <property type="match status" value="1"/>
</dbReference>
<dbReference type="Pfam" id="PF11951">
    <property type="entry name" value="Fungal_trans_2"/>
    <property type="match status" value="1"/>
</dbReference>
<evidence type="ECO:0000256" key="9">
    <source>
        <dbReference type="SAM" id="MobiDB-lite"/>
    </source>
</evidence>
<keyword evidence="8 10" id="KW-0472">Membrane</keyword>
<keyword evidence="7 10" id="KW-1133">Transmembrane helix</keyword>
<evidence type="ECO:0000256" key="7">
    <source>
        <dbReference type="ARBA" id="ARBA00022989"/>
    </source>
</evidence>
<keyword evidence="6" id="KW-0653">Protein transport</keyword>
<evidence type="ECO:0000256" key="5">
    <source>
        <dbReference type="ARBA" id="ARBA00022856"/>
    </source>
</evidence>
<dbReference type="GO" id="GO:0016020">
    <property type="term" value="C:membrane"/>
    <property type="evidence" value="ECO:0007669"/>
    <property type="project" value="UniProtKB-SubCell"/>
</dbReference>
<feature type="transmembrane region" description="Helical" evidence="10">
    <location>
        <begin position="741"/>
        <end position="762"/>
    </location>
</feature>